<sequence>MPVILRLNGLKFFFYSNYGNPREPAHIHIRNAAGEAKFWTDGAVKVSRNDGFDTRTIRALTKMIEHNQTLFVEARNDYFS</sequence>
<evidence type="ECO:0000313" key="1">
    <source>
        <dbReference type="EMBL" id="OAT76306.1"/>
    </source>
</evidence>
<dbReference type="Proteomes" id="UP000078225">
    <property type="component" value="Unassembled WGS sequence"/>
</dbReference>
<dbReference type="RefSeq" id="WP_064598176.1">
    <property type="nucleotide sequence ID" value="NZ_LYRP01000022.1"/>
</dbReference>
<dbReference type="EMBL" id="LYRP01000022">
    <property type="protein sequence ID" value="OAT76306.1"/>
    <property type="molecule type" value="Genomic_DNA"/>
</dbReference>
<evidence type="ECO:0000313" key="2">
    <source>
        <dbReference type="Proteomes" id="UP000078225"/>
    </source>
</evidence>
<reference evidence="2" key="1">
    <citation type="submission" date="2016-05" db="EMBL/GenBank/DDBJ databases">
        <authorList>
            <person name="Behera P."/>
            <person name="Vaishampayan P."/>
            <person name="Singh N."/>
            <person name="Raina V."/>
            <person name="Suar M."/>
            <person name="Pattnaik A."/>
            <person name="Rastogi G."/>
        </authorList>
    </citation>
    <scope>NUCLEOTIDE SEQUENCE [LARGE SCALE GENOMIC DNA]</scope>
    <source>
        <strain evidence="2">MP23</strain>
    </source>
</reference>
<evidence type="ECO:0008006" key="3">
    <source>
        <dbReference type="Google" id="ProtNLM"/>
    </source>
</evidence>
<dbReference type="STRING" id="1691903.A9B99_08250"/>
<proteinExistence type="predicted"/>
<keyword evidence="2" id="KW-1185">Reference proteome</keyword>
<dbReference type="Pfam" id="PF13711">
    <property type="entry name" value="DUF4160"/>
    <property type="match status" value="1"/>
</dbReference>
<dbReference type="OrthoDB" id="122670at2"/>
<comment type="caution">
    <text evidence="1">The sequence shown here is derived from an EMBL/GenBank/DDBJ whole genome shotgun (WGS) entry which is preliminary data.</text>
</comment>
<accession>A0A1B7L1V2</accession>
<dbReference type="AlphaFoldDB" id="A0A1B7L1V2"/>
<organism evidence="1 2">
    <name type="scientific">Mangrovibacter phragmitis</name>
    <dbReference type="NCBI Taxonomy" id="1691903"/>
    <lineage>
        <taxon>Bacteria</taxon>
        <taxon>Pseudomonadati</taxon>
        <taxon>Pseudomonadota</taxon>
        <taxon>Gammaproteobacteria</taxon>
        <taxon>Enterobacterales</taxon>
        <taxon>Enterobacteriaceae</taxon>
        <taxon>Mangrovibacter</taxon>
    </lineage>
</organism>
<dbReference type="InterPro" id="IPR025427">
    <property type="entry name" value="DUF4160"/>
</dbReference>
<protein>
    <recommendedName>
        <fullName evidence="3">DUF4160 domain-containing protein</fullName>
    </recommendedName>
</protein>
<name>A0A1B7L1V2_9ENTR</name>
<gene>
    <name evidence="1" type="ORF">A9B99_08250</name>
</gene>